<organism evidence="2 3">
    <name type="scientific">Nostoc parmelioides FACHB-3921</name>
    <dbReference type="NCBI Taxonomy" id="2692909"/>
    <lineage>
        <taxon>Bacteria</taxon>
        <taxon>Bacillati</taxon>
        <taxon>Cyanobacteriota</taxon>
        <taxon>Cyanophyceae</taxon>
        <taxon>Nostocales</taxon>
        <taxon>Nostocaceae</taxon>
        <taxon>Nostoc</taxon>
    </lineage>
</organism>
<dbReference type="InterPro" id="IPR012903">
    <property type="entry name" value="Nif11"/>
</dbReference>
<dbReference type="NCBIfam" id="TIGR03798">
    <property type="entry name" value="leader_Nif11"/>
    <property type="match status" value="1"/>
</dbReference>
<keyword evidence="3" id="KW-1185">Reference proteome</keyword>
<dbReference type="RefSeq" id="WP_190571957.1">
    <property type="nucleotide sequence ID" value="NZ_JACJQL010000083.1"/>
</dbReference>
<sequence>MTTITLNQAQTTANTSNLEQFFQEVLSNSVLQNKLKAATDLESLSQLVVVLGEEYGYSFSIQEVQAASAVEAAISNLWRYELDSQVLSEEDLLAVAGGDMGRRGLELTTGTKSWCSCN</sequence>
<dbReference type="EMBL" id="JACJQL010000083">
    <property type="protein sequence ID" value="MBD2255228.1"/>
    <property type="molecule type" value="Genomic_DNA"/>
</dbReference>
<proteinExistence type="predicted"/>
<reference evidence="2 3" key="1">
    <citation type="journal article" date="2020" name="ISME J.">
        <title>Comparative genomics reveals insights into cyanobacterial evolution and habitat adaptation.</title>
        <authorList>
            <person name="Chen M.Y."/>
            <person name="Teng W.K."/>
            <person name="Zhao L."/>
            <person name="Hu C.X."/>
            <person name="Zhou Y.K."/>
            <person name="Han B.P."/>
            <person name="Song L.R."/>
            <person name="Shu W.S."/>
        </authorList>
    </citation>
    <scope>NUCLEOTIDE SEQUENCE [LARGE SCALE GENOMIC DNA]</scope>
    <source>
        <strain evidence="2 3">FACHB-3921</strain>
    </source>
</reference>
<dbReference type="Pfam" id="PF07862">
    <property type="entry name" value="Nif11"/>
    <property type="match status" value="1"/>
</dbReference>
<accession>A0ABR8BMS6</accession>
<dbReference type="InterPro" id="IPR022516">
    <property type="entry name" value="CHP03798_Ocin"/>
</dbReference>
<dbReference type="Proteomes" id="UP000621307">
    <property type="component" value="Unassembled WGS sequence"/>
</dbReference>
<feature type="domain" description="Nif11" evidence="1">
    <location>
        <begin position="16"/>
        <end position="63"/>
    </location>
</feature>
<evidence type="ECO:0000313" key="3">
    <source>
        <dbReference type="Proteomes" id="UP000621307"/>
    </source>
</evidence>
<gene>
    <name evidence="2" type="ORF">H6G14_28840</name>
</gene>
<evidence type="ECO:0000313" key="2">
    <source>
        <dbReference type="EMBL" id="MBD2255228.1"/>
    </source>
</evidence>
<protein>
    <submittedName>
        <fullName evidence="2">Nif11-like leader peptide family natural product</fullName>
    </submittedName>
</protein>
<name>A0ABR8BMS6_9NOSO</name>
<comment type="caution">
    <text evidence="2">The sequence shown here is derived from an EMBL/GenBank/DDBJ whole genome shotgun (WGS) entry which is preliminary data.</text>
</comment>
<evidence type="ECO:0000259" key="1">
    <source>
        <dbReference type="Pfam" id="PF07862"/>
    </source>
</evidence>